<evidence type="ECO:0000313" key="3">
    <source>
        <dbReference type="Proteomes" id="UP000001471"/>
    </source>
</evidence>
<accession>B2W2S1</accession>
<dbReference type="AlphaFoldDB" id="B2W2S1"/>
<reference evidence="3" key="1">
    <citation type="journal article" date="2013" name="G3 (Bethesda)">
        <title>Comparative genomics of a plant-pathogenic fungus, Pyrenophora tritici-repentis, reveals transduplication and the impact of repeat elements on pathogenicity and population divergence.</title>
        <authorList>
            <person name="Manning V.A."/>
            <person name="Pandelova I."/>
            <person name="Dhillon B."/>
            <person name="Wilhelm L.J."/>
            <person name="Goodwin S.B."/>
            <person name="Berlin A.M."/>
            <person name="Figueroa M."/>
            <person name="Freitag M."/>
            <person name="Hane J.K."/>
            <person name="Henrissat B."/>
            <person name="Holman W.H."/>
            <person name="Kodira C.D."/>
            <person name="Martin J."/>
            <person name="Oliver R.P."/>
            <person name="Robbertse B."/>
            <person name="Schackwitz W."/>
            <person name="Schwartz D.C."/>
            <person name="Spatafora J.W."/>
            <person name="Turgeon B.G."/>
            <person name="Yandava C."/>
            <person name="Young S."/>
            <person name="Zhou S."/>
            <person name="Zeng Q."/>
            <person name="Grigoriev I.V."/>
            <person name="Ma L.-J."/>
            <person name="Ciuffetti L.M."/>
        </authorList>
    </citation>
    <scope>NUCLEOTIDE SEQUENCE [LARGE SCALE GENOMIC DNA]</scope>
    <source>
        <strain evidence="3">Pt-1C-BFP</strain>
    </source>
</reference>
<organism evidence="2 3">
    <name type="scientific">Pyrenophora tritici-repentis (strain Pt-1C-BFP)</name>
    <name type="common">Wheat tan spot fungus</name>
    <name type="synonym">Drechslera tritici-repentis</name>
    <dbReference type="NCBI Taxonomy" id="426418"/>
    <lineage>
        <taxon>Eukaryota</taxon>
        <taxon>Fungi</taxon>
        <taxon>Dikarya</taxon>
        <taxon>Ascomycota</taxon>
        <taxon>Pezizomycotina</taxon>
        <taxon>Dothideomycetes</taxon>
        <taxon>Pleosporomycetidae</taxon>
        <taxon>Pleosporales</taxon>
        <taxon>Pleosporineae</taxon>
        <taxon>Pleosporaceae</taxon>
        <taxon>Pyrenophora</taxon>
    </lineage>
</organism>
<feature type="region of interest" description="Disordered" evidence="1">
    <location>
        <begin position="1"/>
        <end position="24"/>
    </location>
</feature>
<evidence type="ECO:0000256" key="1">
    <source>
        <dbReference type="SAM" id="MobiDB-lite"/>
    </source>
</evidence>
<evidence type="ECO:0000313" key="2">
    <source>
        <dbReference type="EMBL" id="EDU46557.1"/>
    </source>
</evidence>
<proteinExistence type="predicted"/>
<feature type="compositionally biased region" description="Basic residues" evidence="1">
    <location>
        <begin position="1"/>
        <end position="15"/>
    </location>
</feature>
<dbReference type="HOGENOM" id="CLU_1705157_0_0_1"/>
<gene>
    <name evidence="2" type="ORF">PTRG_03719</name>
</gene>
<dbReference type="Proteomes" id="UP000001471">
    <property type="component" value="Unassembled WGS sequence"/>
</dbReference>
<name>B2W2S1_PYRTR</name>
<dbReference type="InParanoid" id="B2W2S1"/>
<dbReference type="EMBL" id="DS231617">
    <property type="protein sequence ID" value="EDU46557.1"/>
    <property type="molecule type" value="Genomic_DNA"/>
</dbReference>
<protein>
    <submittedName>
        <fullName evidence="2">Uncharacterized protein</fullName>
    </submittedName>
</protein>
<sequence length="154" mass="17917">MAPRKSSARKRKFQSARHEQPPQQRATVKFRFADWSTLDRPTWEVKHEVPVEIVTAYPDDSSEYLGHIIRQYRPAVFAKAKPECIHCHRPFTTLHMSPASFLGHEDCFVYTMVHPMCEKTECHVAVDHVMETIKAEADLHIYGQMSARPEVKVW</sequence>